<dbReference type="AlphaFoldDB" id="A0A1H7FNF8"/>
<evidence type="ECO:0000313" key="2">
    <source>
        <dbReference type="Proteomes" id="UP000186015"/>
    </source>
</evidence>
<dbReference type="RefSeq" id="WP_074828744.1">
    <property type="nucleotide sequence ID" value="NZ_FOAT01000001.1"/>
</dbReference>
<dbReference type="PROSITE" id="PS51257">
    <property type="entry name" value="PROKAR_LIPOPROTEIN"/>
    <property type="match status" value="1"/>
</dbReference>
<proteinExistence type="predicted"/>
<dbReference type="Proteomes" id="UP000186015">
    <property type="component" value="Unassembled WGS sequence"/>
</dbReference>
<protein>
    <submittedName>
        <fullName evidence="1">Uncharacterized protein</fullName>
    </submittedName>
</protein>
<evidence type="ECO:0000313" key="1">
    <source>
        <dbReference type="EMBL" id="SEK27344.1"/>
    </source>
</evidence>
<reference evidence="1 2" key="1">
    <citation type="submission" date="2016-10" db="EMBL/GenBank/DDBJ databases">
        <authorList>
            <person name="de Groot N.N."/>
        </authorList>
    </citation>
    <scope>NUCLEOTIDE SEQUENCE [LARGE SCALE GENOMIC DNA]</scope>
    <source>
        <strain evidence="1 2">KH2T6</strain>
    </source>
</reference>
<dbReference type="OrthoDB" id="9834401at2"/>
<accession>A0A1H7FNF8</accession>
<dbReference type="EMBL" id="FOAT01000001">
    <property type="protein sequence ID" value="SEK27344.1"/>
    <property type="molecule type" value="Genomic_DNA"/>
</dbReference>
<gene>
    <name evidence="1" type="ORF">SAMN05216469_101335</name>
</gene>
<sequence>MKRKIIIAVIILIFTACVAYVVYISSPMVRMTVAYKLNAELFEKAAHGNEDDVERLVHKLNDTVGFQNTFDDGIVEANRKEDQERLYIIGYREEVESSAGGKELRYEWVYSETKPDFENKEMSSFRLEKTLGDGWYLYRWLGYIC</sequence>
<name>A0A1H7FNF8_RUMAL</name>
<organism evidence="1 2">
    <name type="scientific">Ruminococcus albus</name>
    <dbReference type="NCBI Taxonomy" id="1264"/>
    <lineage>
        <taxon>Bacteria</taxon>
        <taxon>Bacillati</taxon>
        <taxon>Bacillota</taxon>
        <taxon>Clostridia</taxon>
        <taxon>Eubacteriales</taxon>
        <taxon>Oscillospiraceae</taxon>
        <taxon>Ruminococcus</taxon>
    </lineage>
</organism>